<feature type="compositionally biased region" description="Basic residues" evidence="1">
    <location>
        <begin position="1"/>
        <end position="13"/>
    </location>
</feature>
<dbReference type="AlphaFoldDB" id="Q84JA1"/>
<protein>
    <submittedName>
        <fullName evidence="2">Uncharacterized protein</fullName>
    </submittedName>
</protein>
<accession>Q84JA1</accession>
<feature type="region of interest" description="Disordered" evidence="1">
    <location>
        <begin position="1"/>
        <end position="50"/>
    </location>
</feature>
<feature type="compositionally biased region" description="Basic and acidic residues" evidence="1">
    <location>
        <begin position="25"/>
        <end position="39"/>
    </location>
</feature>
<reference evidence="3" key="2">
    <citation type="submission" date="2002-09" db="EMBL/GenBank/DDBJ databases">
        <title>Oryza sativa nipponbare(GA3) genomic DNA, chromosome 7, BAC clone:OSJNBa0075N02.</title>
        <authorList>
            <person name="Sasaki T."/>
            <person name="Matsumoto T."/>
            <person name="Katayose Y."/>
        </authorList>
    </citation>
    <scope>NUCLEOTIDE SEQUENCE</scope>
</reference>
<dbReference type="EMBL" id="AP005641">
    <property type="protein sequence ID" value="BAC57366.1"/>
    <property type="molecule type" value="Genomic_DNA"/>
</dbReference>
<evidence type="ECO:0000313" key="2">
    <source>
        <dbReference type="EMBL" id="BAC57366.1"/>
    </source>
</evidence>
<reference evidence="4" key="4">
    <citation type="journal article" date="2008" name="Nucleic Acids Res.">
        <title>The rice annotation project database (RAP-DB): 2008 update.</title>
        <authorList>
            <consortium name="The rice annotation project (RAP)"/>
        </authorList>
    </citation>
    <scope>GENOME REANNOTATION</scope>
    <source>
        <strain evidence="4">cv. Nipponbare</strain>
    </source>
</reference>
<evidence type="ECO:0000256" key="1">
    <source>
        <dbReference type="SAM" id="MobiDB-lite"/>
    </source>
</evidence>
<reference evidence="2" key="1">
    <citation type="submission" date="2002-08" db="EMBL/GenBank/DDBJ databases">
        <title>Oryza sativa nipponbare(GA3) genomic DNA, chromosome 7, BAC clone:OSJNBa0027N13.</title>
        <authorList>
            <person name="Sasaki T."/>
            <person name="Matsumoto T."/>
            <person name="Katayose Y."/>
        </authorList>
    </citation>
    <scope>NUCLEOTIDE SEQUENCE</scope>
</reference>
<gene>
    <name evidence="2" type="ORF">OSJNBa0027N13.107</name>
    <name evidence="3" type="ORF">OSJNBa0075N02.150</name>
</gene>
<evidence type="ECO:0000313" key="4">
    <source>
        <dbReference type="Proteomes" id="UP000000763"/>
    </source>
</evidence>
<feature type="compositionally biased region" description="Low complexity" evidence="1">
    <location>
        <begin position="14"/>
        <end position="24"/>
    </location>
</feature>
<proteinExistence type="predicted"/>
<reference evidence="4" key="3">
    <citation type="journal article" date="2005" name="Nature">
        <title>The map-based sequence of the rice genome.</title>
        <authorList>
            <consortium name="International rice genome sequencing project (IRGSP)"/>
            <person name="Matsumoto T."/>
            <person name="Wu J."/>
            <person name="Kanamori H."/>
            <person name="Katayose Y."/>
            <person name="Fujisawa M."/>
            <person name="Namiki N."/>
            <person name="Mizuno H."/>
            <person name="Yamamoto K."/>
            <person name="Antonio B.A."/>
            <person name="Baba T."/>
            <person name="Sakata K."/>
            <person name="Nagamura Y."/>
            <person name="Aoki H."/>
            <person name="Arikawa K."/>
            <person name="Arita K."/>
            <person name="Bito T."/>
            <person name="Chiden Y."/>
            <person name="Fujitsuka N."/>
            <person name="Fukunaka R."/>
            <person name="Hamada M."/>
            <person name="Harada C."/>
            <person name="Hayashi A."/>
            <person name="Hijishita S."/>
            <person name="Honda M."/>
            <person name="Hosokawa S."/>
            <person name="Ichikawa Y."/>
            <person name="Idonuma A."/>
            <person name="Iijima M."/>
            <person name="Ikeda M."/>
            <person name="Ikeno M."/>
            <person name="Ito K."/>
            <person name="Ito S."/>
            <person name="Ito T."/>
            <person name="Ito Y."/>
            <person name="Ito Y."/>
            <person name="Iwabuchi A."/>
            <person name="Kamiya K."/>
            <person name="Karasawa W."/>
            <person name="Kurita K."/>
            <person name="Katagiri S."/>
            <person name="Kikuta A."/>
            <person name="Kobayashi H."/>
            <person name="Kobayashi N."/>
            <person name="Machita K."/>
            <person name="Maehara T."/>
            <person name="Masukawa M."/>
            <person name="Mizubayashi T."/>
            <person name="Mukai Y."/>
            <person name="Nagasaki H."/>
            <person name="Nagata Y."/>
            <person name="Naito S."/>
            <person name="Nakashima M."/>
            <person name="Nakama Y."/>
            <person name="Nakamichi Y."/>
            <person name="Nakamura M."/>
            <person name="Meguro A."/>
            <person name="Negishi M."/>
            <person name="Ohta I."/>
            <person name="Ohta T."/>
            <person name="Okamoto M."/>
            <person name="Ono N."/>
            <person name="Saji S."/>
            <person name="Sakaguchi M."/>
            <person name="Sakai K."/>
            <person name="Shibata M."/>
            <person name="Shimokawa T."/>
            <person name="Song J."/>
            <person name="Takazaki Y."/>
            <person name="Terasawa K."/>
            <person name="Tsugane M."/>
            <person name="Tsuji K."/>
            <person name="Ueda S."/>
            <person name="Waki K."/>
            <person name="Yamagata H."/>
            <person name="Yamamoto M."/>
            <person name="Yamamoto S."/>
            <person name="Yamane H."/>
            <person name="Yoshiki S."/>
            <person name="Yoshihara R."/>
            <person name="Yukawa K."/>
            <person name="Zhong H."/>
            <person name="Yano M."/>
            <person name="Yuan Q."/>
            <person name="Ouyang S."/>
            <person name="Liu J."/>
            <person name="Jones K.M."/>
            <person name="Gansberger K."/>
            <person name="Moffat K."/>
            <person name="Hill J."/>
            <person name="Bera J."/>
            <person name="Fadrosh D."/>
            <person name="Jin S."/>
            <person name="Johri S."/>
            <person name="Kim M."/>
            <person name="Overton L."/>
            <person name="Reardon M."/>
            <person name="Tsitrin T."/>
            <person name="Vuong H."/>
            <person name="Weaver B."/>
            <person name="Ciecko A."/>
            <person name="Tallon L."/>
            <person name="Jackson J."/>
            <person name="Pai G."/>
            <person name="Aken S.V."/>
            <person name="Utterback T."/>
            <person name="Reidmuller S."/>
            <person name="Feldblyum T."/>
            <person name="Hsiao J."/>
            <person name="Zismann V."/>
            <person name="Iobst S."/>
            <person name="de Vazeille A.R."/>
            <person name="Buell C.R."/>
            <person name="Ying K."/>
            <person name="Li Y."/>
            <person name="Lu T."/>
            <person name="Huang Y."/>
            <person name="Zhao Q."/>
            <person name="Feng Q."/>
            <person name="Zhang L."/>
            <person name="Zhu J."/>
            <person name="Weng Q."/>
            <person name="Mu J."/>
            <person name="Lu Y."/>
            <person name="Fan D."/>
            <person name="Liu Y."/>
            <person name="Guan J."/>
            <person name="Zhang Y."/>
            <person name="Yu S."/>
            <person name="Liu X."/>
            <person name="Zhang Y."/>
            <person name="Hong G."/>
            <person name="Han B."/>
            <person name="Choisne N."/>
            <person name="Demange N."/>
            <person name="Orjeda G."/>
            <person name="Samain S."/>
            <person name="Cattolico L."/>
            <person name="Pelletier E."/>
            <person name="Couloux A."/>
            <person name="Segurens B."/>
            <person name="Wincker P."/>
            <person name="D'Hont A."/>
            <person name="Scarpelli C."/>
            <person name="Weissenbach J."/>
            <person name="Salanoubat M."/>
            <person name="Quetier F."/>
            <person name="Yu Y."/>
            <person name="Kim H.R."/>
            <person name="Rambo T."/>
            <person name="Currie J."/>
            <person name="Collura K."/>
            <person name="Luo M."/>
            <person name="Yang T."/>
            <person name="Ammiraju J.S.S."/>
            <person name="Engler F."/>
            <person name="Soderlund C."/>
            <person name="Wing R.A."/>
            <person name="Palmer L.E."/>
            <person name="de la Bastide M."/>
            <person name="Spiegel L."/>
            <person name="Nascimento L."/>
            <person name="Zutavern T."/>
            <person name="O'Shaughnessy A."/>
            <person name="Dike S."/>
            <person name="Dedhia N."/>
            <person name="Preston R."/>
            <person name="Balija V."/>
            <person name="McCombie W.R."/>
            <person name="Chow T."/>
            <person name="Chen H."/>
            <person name="Chung M."/>
            <person name="Chen C."/>
            <person name="Shaw J."/>
            <person name="Wu H."/>
            <person name="Hsiao K."/>
            <person name="Chao Y."/>
            <person name="Chu M."/>
            <person name="Cheng C."/>
            <person name="Hour A."/>
            <person name="Lee P."/>
            <person name="Lin S."/>
            <person name="Lin Y."/>
            <person name="Liou J."/>
            <person name="Liu S."/>
            <person name="Hsing Y."/>
            <person name="Raghuvanshi S."/>
            <person name="Mohanty A."/>
            <person name="Bharti A.K."/>
            <person name="Gaur A."/>
            <person name="Gupta V."/>
            <person name="Kumar D."/>
            <person name="Ravi V."/>
            <person name="Vij S."/>
            <person name="Kapur A."/>
            <person name="Khurana P."/>
            <person name="Khurana P."/>
            <person name="Khurana J.P."/>
            <person name="Tyagi A.K."/>
            <person name="Gaikwad K."/>
            <person name="Singh A."/>
            <person name="Dalal V."/>
            <person name="Srivastava S."/>
            <person name="Dixit A."/>
            <person name="Pal A.K."/>
            <person name="Ghazi I.A."/>
            <person name="Yadav M."/>
            <person name="Pandit A."/>
            <person name="Bhargava A."/>
            <person name="Sureshbabu K."/>
            <person name="Batra K."/>
            <person name="Sharma T.R."/>
            <person name="Mohapatra T."/>
            <person name="Singh N.K."/>
            <person name="Messing J."/>
            <person name="Nelson A.B."/>
            <person name="Fuks G."/>
            <person name="Kavchok S."/>
            <person name="Keizer G."/>
            <person name="Linton E."/>
            <person name="Llaca V."/>
            <person name="Song R."/>
            <person name="Tanyolac B."/>
            <person name="Young S."/>
            <person name="Ho-Il K."/>
            <person name="Hahn J.H."/>
            <person name="Sangsakoo G."/>
            <person name="Vanavichit A."/>
            <person name="de Mattos Luiz.A.T."/>
            <person name="Zimmer P.D."/>
            <person name="Malone G."/>
            <person name="Dellagostin O."/>
            <person name="de Oliveira A.C."/>
            <person name="Bevan M."/>
            <person name="Bancroft I."/>
            <person name="Minx P."/>
            <person name="Cordum H."/>
            <person name="Wilson R."/>
            <person name="Cheng Z."/>
            <person name="Jin W."/>
            <person name="Jiang J."/>
            <person name="Leong S.A."/>
            <person name="Iwama H."/>
            <person name="Gojobori T."/>
            <person name="Itoh T."/>
            <person name="Niimura Y."/>
            <person name="Fujii Y."/>
            <person name="Habara T."/>
            <person name="Sakai H."/>
            <person name="Sato Y."/>
            <person name="Wilson G."/>
            <person name="Kumar K."/>
            <person name="McCouch S."/>
            <person name="Juretic N."/>
            <person name="Hoen D."/>
            <person name="Wright S."/>
            <person name="Bruskiewich R."/>
            <person name="Bureau T."/>
            <person name="Miyao A."/>
            <person name="Hirochika H."/>
            <person name="Nishikawa T."/>
            <person name="Kadowaki K."/>
            <person name="Sugiura M."/>
            <person name="Burr B."/>
            <person name="Sasaki T."/>
        </authorList>
    </citation>
    <scope>NUCLEOTIDE SEQUENCE [LARGE SCALE GENOMIC DNA]</scope>
    <source>
        <strain evidence="4">cv. Nipponbare</strain>
    </source>
</reference>
<organism evidence="2 4">
    <name type="scientific">Oryza sativa subsp. japonica</name>
    <name type="common">Rice</name>
    <dbReference type="NCBI Taxonomy" id="39947"/>
    <lineage>
        <taxon>Eukaryota</taxon>
        <taxon>Viridiplantae</taxon>
        <taxon>Streptophyta</taxon>
        <taxon>Embryophyta</taxon>
        <taxon>Tracheophyta</taxon>
        <taxon>Spermatophyta</taxon>
        <taxon>Magnoliopsida</taxon>
        <taxon>Liliopsida</taxon>
        <taxon>Poales</taxon>
        <taxon>Poaceae</taxon>
        <taxon>BOP clade</taxon>
        <taxon>Oryzoideae</taxon>
        <taxon>Oryzeae</taxon>
        <taxon>Oryzinae</taxon>
        <taxon>Oryza</taxon>
        <taxon>Oryza sativa</taxon>
    </lineage>
</organism>
<dbReference type="Proteomes" id="UP000000763">
    <property type="component" value="Chromosome 7"/>
</dbReference>
<dbReference type="EMBL" id="AP005752">
    <property type="protein sequence ID" value="BAC65416.1"/>
    <property type="molecule type" value="Genomic_DNA"/>
</dbReference>
<sequence>MGINRPPRRRGRKQQQQQIDTQYTRQDKPPVIDIRDKPRQTQYGVCGGQQEGSSAISDLAEFGFKEDYPIVDYVIVFQAVKSTTVR</sequence>
<name>Q84JA1_ORYSJ</name>
<evidence type="ECO:0000313" key="3">
    <source>
        <dbReference type="EMBL" id="BAC65416.1"/>
    </source>
</evidence>